<evidence type="ECO:0000256" key="1">
    <source>
        <dbReference type="SAM" id="Coils"/>
    </source>
</evidence>
<gene>
    <name evidence="3" type="ORF">TRAPUB_8683</name>
</gene>
<feature type="region of interest" description="Disordered" evidence="2">
    <location>
        <begin position="293"/>
        <end position="465"/>
    </location>
</feature>
<accession>A0A1M2W4R6</accession>
<feature type="coiled-coil region" evidence="1">
    <location>
        <begin position="33"/>
        <end position="68"/>
    </location>
</feature>
<feature type="compositionally biased region" description="Gly residues" evidence="2">
    <location>
        <begin position="407"/>
        <end position="417"/>
    </location>
</feature>
<organism evidence="3 4">
    <name type="scientific">Trametes pubescens</name>
    <name type="common">White-rot fungus</name>
    <dbReference type="NCBI Taxonomy" id="154538"/>
    <lineage>
        <taxon>Eukaryota</taxon>
        <taxon>Fungi</taxon>
        <taxon>Dikarya</taxon>
        <taxon>Basidiomycota</taxon>
        <taxon>Agaricomycotina</taxon>
        <taxon>Agaricomycetes</taxon>
        <taxon>Polyporales</taxon>
        <taxon>Polyporaceae</taxon>
        <taxon>Trametes</taxon>
    </lineage>
</organism>
<comment type="caution">
    <text evidence="3">The sequence shown here is derived from an EMBL/GenBank/DDBJ whole genome shotgun (WGS) entry which is preliminary data.</text>
</comment>
<proteinExistence type="predicted"/>
<dbReference type="OrthoDB" id="2757916at2759"/>
<evidence type="ECO:0000313" key="3">
    <source>
        <dbReference type="EMBL" id="OJT14752.1"/>
    </source>
</evidence>
<evidence type="ECO:0000256" key="2">
    <source>
        <dbReference type="SAM" id="MobiDB-lite"/>
    </source>
</evidence>
<feature type="region of interest" description="Disordered" evidence="2">
    <location>
        <begin position="100"/>
        <end position="127"/>
    </location>
</feature>
<dbReference type="Proteomes" id="UP000184267">
    <property type="component" value="Unassembled WGS sequence"/>
</dbReference>
<dbReference type="EMBL" id="MNAD01000242">
    <property type="protein sequence ID" value="OJT14752.1"/>
    <property type="molecule type" value="Genomic_DNA"/>
</dbReference>
<feature type="region of interest" description="Disordered" evidence="2">
    <location>
        <begin position="1"/>
        <end position="26"/>
    </location>
</feature>
<feature type="region of interest" description="Disordered" evidence="2">
    <location>
        <begin position="224"/>
        <end position="265"/>
    </location>
</feature>
<reference evidence="3 4" key="1">
    <citation type="submission" date="2016-10" db="EMBL/GenBank/DDBJ databases">
        <title>Genome sequence of the basidiomycete white-rot fungus Trametes pubescens.</title>
        <authorList>
            <person name="Makela M.R."/>
            <person name="Granchi Z."/>
            <person name="Peng M."/>
            <person name="De Vries R.P."/>
            <person name="Grigoriev I."/>
            <person name="Riley R."/>
            <person name="Hilden K."/>
        </authorList>
    </citation>
    <scope>NUCLEOTIDE SEQUENCE [LARGE SCALE GENOMIC DNA]</scope>
    <source>
        <strain evidence="3 4">FBCC735</strain>
    </source>
</reference>
<dbReference type="AlphaFoldDB" id="A0A1M2W4R6"/>
<name>A0A1M2W4R6_TRAPU</name>
<keyword evidence="1" id="KW-0175">Coiled coil</keyword>
<sequence length="465" mass="49404">MDGSVTIRGSPKRPLPPPAQPLSDKAQQRLMRMAIVQAELEAEERDALKITAEELQILQDSVKSVKAEFDDLDGLSWDTPEAQQILDQWAARSRAHSLSHIGGVPMRRSNAQYTPPDASPHNLPSLSFSAAASMPDLTPMPSPVDESHEDTIRLSLCVDSRRSSSASTIMPDREDARTPLPSLFASLTSKENDAIAAAEDVRPGLPKSYSAPVLTTFTDPFANDDAPPCAHPARATKSLPPSRIPVRSKSFSAKPSPSWRAIDGAPSTRHSSLLIRPARGVSRAVLAPSLTGNLRSPAKRSFADALSASPRRVHPQVHHPLPVPPRSPARTRFQLPPGEGSPRSKFRIISAPPTQAVPTFPSRHRAASARVASGSALPPVASGSASPARPRAEHGSPVASGGSPRRGAGGLGQGRVGPGTPVRMTKRLRTDEAVEGVEDASPEPPSPSPSRRRGAMLGGVPMRRT</sequence>
<protein>
    <submittedName>
        <fullName evidence="3">Uncharacterized protein</fullName>
    </submittedName>
</protein>
<feature type="compositionally biased region" description="Low complexity" evidence="2">
    <location>
        <begin position="368"/>
        <end position="389"/>
    </location>
</feature>
<keyword evidence="4" id="KW-1185">Reference proteome</keyword>
<dbReference type="OMA" id="QWHAEQA"/>
<evidence type="ECO:0000313" key="4">
    <source>
        <dbReference type="Proteomes" id="UP000184267"/>
    </source>
</evidence>